<gene>
    <name evidence="2" type="ORF">PPACK8108_LOCUS16147</name>
    <name evidence="3" type="ORF">PPACK8108_LOCUS17525</name>
</gene>
<accession>A0AAV0B8W1</accession>
<keyword evidence="1" id="KW-0472">Membrane</keyword>
<dbReference type="EMBL" id="CALTRL010004359">
    <property type="protein sequence ID" value="CAH7682959.1"/>
    <property type="molecule type" value="Genomic_DNA"/>
</dbReference>
<evidence type="ECO:0000256" key="1">
    <source>
        <dbReference type="SAM" id="Phobius"/>
    </source>
</evidence>
<evidence type="ECO:0000313" key="2">
    <source>
        <dbReference type="EMBL" id="CAH7682959.1"/>
    </source>
</evidence>
<evidence type="ECO:0000313" key="3">
    <source>
        <dbReference type="EMBL" id="CAH7683796.1"/>
    </source>
</evidence>
<dbReference type="EMBL" id="CALTRL010004921">
    <property type="protein sequence ID" value="CAH7683796.1"/>
    <property type="molecule type" value="Genomic_DNA"/>
</dbReference>
<protein>
    <submittedName>
        <fullName evidence="2">Uncharacterized protein</fullName>
    </submittedName>
</protein>
<dbReference type="Proteomes" id="UP001153365">
    <property type="component" value="Unassembled WGS sequence"/>
</dbReference>
<name>A0AAV0B8W1_PHAPC</name>
<organism evidence="2 4">
    <name type="scientific">Phakopsora pachyrhizi</name>
    <name type="common">Asian soybean rust disease fungus</name>
    <dbReference type="NCBI Taxonomy" id="170000"/>
    <lineage>
        <taxon>Eukaryota</taxon>
        <taxon>Fungi</taxon>
        <taxon>Dikarya</taxon>
        <taxon>Basidiomycota</taxon>
        <taxon>Pucciniomycotina</taxon>
        <taxon>Pucciniomycetes</taxon>
        <taxon>Pucciniales</taxon>
        <taxon>Phakopsoraceae</taxon>
        <taxon>Phakopsora</taxon>
    </lineage>
</organism>
<sequence length="118" mass="12876">MSATIASIARRSGSVLPLGVIIGSTIVTAGYWGGSWIPTRGQPAERAFAPVQQPWEVKDERDATNKDRVARYKYLYKDAATGEIKEAPPAVISGVYPVKKLPENLVGYYPSDRYDGDS</sequence>
<dbReference type="AlphaFoldDB" id="A0AAV0B8W1"/>
<evidence type="ECO:0000313" key="4">
    <source>
        <dbReference type="Proteomes" id="UP001153365"/>
    </source>
</evidence>
<keyword evidence="4" id="KW-1185">Reference proteome</keyword>
<keyword evidence="1" id="KW-0812">Transmembrane</keyword>
<comment type="caution">
    <text evidence="2">The sequence shown here is derived from an EMBL/GenBank/DDBJ whole genome shotgun (WGS) entry which is preliminary data.</text>
</comment>
<keyword evidence="1" id="KW-1133">Transmembrane helix</keyword>
<reference evidence="2" key="1">
    <citation type="submission" date="2022-06" db="EMBL/GenBank/DDBJ databases">
        <authorList>
            <consortium name="SYNGENTA / RWTH Aachen University"/>
        </authorList>
    </citation>
    <scope>NUCLEOTIDE SEQUENCE</scope>
</reference>
<feature type="transmembrane region" description="Helical" evidence="1">
    <location>
        <begin position="12"/>
        <end position="33"/>
    </location>
</feature>
<proteinExistence type="predicted"/>